<evidence type="ECO:0000256" key="4">
    <source>
        <dbReference type="ARBA" id="ARBA00022769"/>
    </source>
</evidence>
<evidence type="ECO:0000313" key="18">
    <source>
        <dbReference type="Proteomes" id="UP001409585"/>
    </source>
</evidence>
<evidence type="ECO:0000313" key="17">
    <source>
        <dbReference type="EMBL" id="GAA4929981.1"/>
    </source>
</evidence>
<evidence type="ECO:0000256" key="3">
    <source>
        <dbReference type="ARBA" id="ARBA00022763"/>
    </source>
</evidence>
<keyword evidence="4 13" id="KW-0228">DNA excision</keyword>
<dbReference type="InterPro" id="IPR001162">
    <property type="entry name" value="UvrC_RNase_H_dom"/>
</dbReference>
<dbReference type="Pfam" id="PF22920">
    <property type="entry name" value="UvrC_RNaseH"/>
    <property type="match status" value="1"/>
</dbReference>
<evidence type="ECO:0000256" key="6">
    <source>
        <dbReference type="ARBA" id="ARBA00023204"/>
    </source>
</evidence>
<dbReference type="EMBL" id="BAABLX010000001">
    <property type="protein sequence ID" value="GAA4929981.1"/>
    <property type="molecule type" value="Genomic_DNA"/>
</dbReference>
<dbReference type="InterPro" id="IPR050066">
    <property type="entry name" value="UvrABC_protein_C"/>
</dbReference>
<evidence type="ECO:0000256" key="10">
    <source>
        <dbReference type="ARBA" id="ARBA00062841"/>
    </source>
</evidence>
<evidence type="ECO:0000256" key="7">
    <source>
        <dbReference type="ARBA" id="ARBA00023236"/>
    </source>
</evidence>
<dbReference type="FunFam" id="3.30.420.340:FF:000001">
    <property type="entry name" value="UvrABC system protein C"/>
    <property type="match status" value="1"/>
</dbReference>
<keyword evidence="2 13" id="KW-0963">Cytoplasm</keyword>
<evidence type="ECO:0000259" key="14">
    <source>
        <dbReference type="PROSITE" id="PS50151"/>
    </source>
</evidence>
<comment type="function">
    <text evidence="8 13">The UvrABC repair system catalyzes the recognition and processing of DNA lesions. UvrC both incises the 5' and 3' sides of the lesion. The N-terminal half is responsible for the 3' incision and the C-terminal half is responsible for the 5' incision.</text>
</comment>
<evidence type="ECO:0000259" key="15">
    <source>
        <dbReference type="PROSITE" id="PS50164"/>
    </source>
</evidence>
<feature type="domain" description="GIY-YIG" evidence="15">
    <location>
        <begin position="22"/>
        <end position="100"/>
    </location>
</feature>
<dbReference type="PROSITE" id="PS50151">
    <property type="entry name" value="UVR"/>
    <property type="match status" value="1"/>
</dbReference>
<feature type="domain" description="UVR" evidence="14">
    <location>
        <begin position="210"/>
        <end position="245"/>
    </location>
</feature>
<dbReference type="PROSITE" id="PS50165">
    <property type="entry name" value="UVRC"/>
    <property type="match status" value="1"/>
</dbReference>
<dbReference type="PANTHER" id="PTHR30562:SF1">
    <property type="entry name" value="UVRABC SYSTEM PROTEIN C"/>
    <property type="match status" value="1"/>
</dbReference>
<reference evidence="18" key="1">
    <citation type="journal article" date="2019" name="Int. J. Syst. Evol. Microbiol.">
        <title>The Global Catalogue of Microorganisms (GCM) 10K type strain sequencing project: providing services to taxonomists for standard genome sequencing and annotation.</title>
        <authorList>
            <consortium name="The Broad Institute Genomics Platform"/>
            <consortium name="The Broad Institute Genome Sequencing Center for Infectious Disease"/>
            <person name="Wu L."/>
            <person name="Ma J."/>
        </authorList>
    </citation>
    <scope>NUCLEOTIDE SEQUENCE [LARGE SCALE GENOMIC DNA]</scope>
    <source>
        <strain evidence="18">JCM 19134</strain>
    </source>
</reference>
<evidence type="ECO:0000256" key="2">
    <source>
        <dbReference type="ARBA" id="ARBA00022490"/>
    </source>
</evidence>
<dbReference type="GO" id="GO:0009381">
    <property type="term" value="F:excinuclease ABC activity"/>
    <property type="evidence" value="ECO:0007669"/>
    <property type="project" value="UniProtKB-UniRule"/>
</dbReference>
<dbReference type="InterPro" id="IPR038476">
    <property type="entry name" value="UvrC_RNase_H_dom_sf"/>
</dbReference>
<dbReference type="GO" id="GO:0006289">
    <property type="term" value="P:nucleotide-excision repair"/>
    <property type="evidence" value="ECO:0007669"/>
    <property type="project" value="UniProtKB-UniRule"/>
</dbReference>
<evidence type="ECO:0000256" key="1">
    <source>
        <dbReference type="ARBA" id="ARBA00004496"/>
    </source>
</evidence>
<comment type="caution">
    <text evidence="17">The sequence shown here is derived from an EMBL/GenBank/DDBJ whole genome shotgun (WGS) entry which is preliminary data.</text>
</comment>
<dbReference type="SUPFAM" id="SSF82771">
    <property type="entry name" value="GIY-YIG endonuclease"/>
    <property type="match status" value="1"/>
</dbReference>
<feature type="domain" description="UvrC family homology region profile" evidence="16">
    <location>
        <begin position="260"/>
        <end position="486"/>
    </location>
</feature>
<dbReference type="InterPro" id="IPR001943">
    <property type="entry name" value="UVR_dom"/>
</dbReference>
<dbReference type="GO" id="GO:0009380">
    <property type="term" value="C:excinuclease repair complex"/>
    <property type="evidence" value="ECO:0007669"/>
    <property type="project" value="InterPro"/>
</dbReference>
<protein>
    <recommendedName>
        <fullName evidence="11 13">UvrABC system protein C</fullName>
        <shortName evidence="13">Protein UvrC</shortName>
    </recommendedName>
    <alternativeName>
        <fullName evidence="12 13">Excinuclease ABC subunit C</fullName>
    </alternativeName>
</protein>
<comment type="similarity">
    <text evidence="9 13">Belongs to the UvrC family.</text>
</comment>
<evidence type="ECO:0000256" key="5">
    <source>
        <dbReference type="ARBA" id="ARBA00022881"/>
    </source>
</evidence>
<keyword evidence="6 13" id="KW-0234">DNA repair</keyword>
<dbReference type="InterPro" id="IPR036876">
    <property type="entry name" value="UVR_dom_sf"/>
</dbReference>
<organism evidence="17 18">
    <name type="scientific">Halioxenophilus aromaticivorans</name>
    <dbReference type="NCBI Taxonomy" id="1306992"/>
    <lineage>
        <taxon>Bacteria</taxon>
        <taxon>Pseudomonadati</taxon>
        <taxon>Pseudomonadota</taxon>
        <taxon>Gammaproteobacteria</taxon>
        <taxon>Alteromonadales</taxon>
        <taxon>Alteromonadaceae</taxon>
        <taxon>Halioxenophilus</taxon>
    </lineage>
</organism>
<dbReference type="SMART" id="SM00278">
    <property type="entry name" value="HhH1"/>
    <property type="match status" value="2"/>
</dbReference>
<comment type="subunit">
    <text evidence="10 13">Interacts with UvrB in an incision complex.</text>
</comment>
<dbReference type="InterPro" id="IPR047296">
    <property type="entry name" value="GIY-YIG_UvrC_Cho"/>
</dbReference>
<dbReference type="Pfam" id="PF02151">
    <property type="entry name" value="UVR"/>
    <property type="match status" value="1"/>
</dbReference>
<dbReference type="FunFam" id="1.10.150.20:FF:000005">
    <property type="entry name" value="UvrABC system protein C"/>
    <property type="match status" value="1"/>
</dbReference>
<dbReference type="Gene3D" id="3.30.420.340">
    <property type="entry name" value="UvrC, RNAse H endonuclease domain"/>
    <property type="match status" value="1"/>
</dbReference>
<dbReference type="Pfam" id="PF08459">
    <property type="entry name" value="UvrC_RNaseH_dom"/>
    <property type="match status" value="1"/>
</dbReference>
<evidence type="ECO:0000256" key="12">
    <source>
        <dbReference type="ARBA" id="ARBA00077138"/>
    </source>
</evidence>
<dbReference type="PANTHER" id="PTHR30562">
    <property type="entry name" value="UVRC/OXIDOREDUCTASE"/>
    <property type="match status" value="1"/>
</dbReference>
<dbReference type="InterPro" id="IPR010994">
    <property type="entry name" value="RuvA_2-like"/>
</dbReference>
<dbReference type="Pfam" id="PF01541">
    <property type="entry name" value="GIY-YIG"/>
    <property type="match status" value="1"/>
</dbReference>
<dbReference type="Gene3D" id="4.10.860.10">
    <property type="entry name" value="UVR domain"/>
    <property type="match status" value="1"/>
</dbReference>
<dbReference type="CDD" id="cd10434">
    <property type="entry name" value="GIY-YIG_UvrC_Cho"/>
    <property type="match status" value="1"/>
</dbReference>
<dbReference type="GO" id="GO:0005737">
    <property type="term" value="C:cytoplasm"/>
    <property type="evidence" value="ECO:0007669"/>
    <property type="project" value="UniProtKB-SubCell"/>
</dbReference>
<name>A0AAV3TWE8_9ALTE</name>
<gene>
    <name evidence="13 17" type="primary">uvrC</name>
    <name evidence="17" type="ORF">GCM10025791_02160</name>
</gene>
<dbReference type="GO" id="GO:0003677">
    <property type="term" value="F:DNA binding"/>
    <property type="evidence" value="ECO:0007669"/>
    <property type="project" value="UniProtKB-UniRule"/>
</dbReference>
<dbReference type="InterPro" id="IPR035901">
    <property type="entry name" value="GIY-YIG_endonuc_sf"/>
</dbReference>
<evidence type="ECO:0000256" key="13">
    <source>
        <dbReference type="HAMAP-Rule" id="MF_00203"/>
    </source>
</evidence>
<evidence type="ECO:0000259" key="16">
    <source>
        <dbReference type="PROSITE" id="PS50165"/>
    </source>
</evidence>
<keyword evidence="3 13" id="KW-0227">DNA damage</keyword>
<dbReference type="NCBIfam" id="TIGR00194">
    <property type="entry name" value="uvrC"/>
    <property type="match status" value="1"/>
</dbReference>
<dbReference type="PROSITE" id="PS50164">
    <property type="entry name" value="GIY_YIG"/>
    <property type="match status" value="1"/>
</dbReference>
<dbReference type="InterPro" id="IPR003583">
    <property type="entry name" value="Hlx-hairpin-Hlx_DNA-bd_motif"/>
</dbReference>
<dbReference type="Gene3D" id="3.40.1440.10">
    <property type="entry name" value="GIY-YIG endonuclease"/>
    <property type="match status" value="1"/>
</dbReference>
<dbReference type="HAMAP" id="MF_00203">
    <property type="entry name" value="UvrC"/>
    <property type="match status" value="1"/>
</dbReference>
<dbReference type="SUPFAM" id="SSF47781">
    <property type="entry name" value="RuvA domain 2-like"/>
    <property type="match status" value="1"/>
</dbReference>
<dbReference type="InterPro" id="IPR000305">
    <property type="entry name" value="GIY-YIG_endonuc"/>
</dbReference>
<evidence type="ECO:0000256" key="8">
    <source>
        <dbReference type="ARBA" id="ARBA00059452"/>
    </source>
</evidence>
<dbReference type="InterPro" id="IPR004791">
    <property type="entry name" value="UvrC"/>
</dbReference>
<proteinExistence type="inferred from homology"/>
<evidence type="ECO:0000256" key="11">
    <source>
        <dbReference type="ARBA" id="ARBA00067419"/>
    </source>
</evidence>
<dbReference type="AlphaFoldDB" id="A0AAV3TWE8"/>
<sequence>MTESDNQSHAFDHKRFLASTSSSAGVYQMYDDGGKALYVGKAKNLKKRLASYFRSSGLAPKTQALVRRIASIQVTLTATETEALILEQNLIKAQKPPYNILLRDDKSYPYVYLSTDQKFPRLSLHRGAKRGKGRYFGPFPNVGSVKESLSLLQKTFKVRQCEDSVFKNRSRPCLQYQINRCTGPCVDLINEQAYQRDVRYTELFLEGKSQELQSELATAMEAASVDLNFEIAADLRDQISALQRIQAQRVVEGEQGDMDVFALAQSADNYCIHLLFIRSGRVLGSKSYFPQDKLGENKEEVLEAFLAQFYLGSKTRDIPLQIVIPLALNGANVLSDALRQARNAKVDIRHNVRGQRLKWLALADESARQNLLSRTSSRAKVQQKYEALQGILGLAETPSRMECFDISHSAGEKTVASCVVFDESGSNPSDYRRFNIKDITAGDDYAAMQQALQRRYKRLQEGEGKLPDILIVDGGKGQFNIARTVLEDLGVMDVYLLGIAKGTTRKAGFETLILDDGSRELTLDSTSIALHLLQEIRDEAHRFAITGHRAARDKARTTSALESVPGVGAKRRKDLLKHFGGIQGVKNAAVDDLKKVAGISHNLAEQIVAYLKSE</sequence>
<evidence type="ECO:0000256" key="9">
    <source>
        <dbReference type="ARBA" id="ARBA00061531"/>
    </source>
</evidence>
<keyword evidence="5 13" id="KW-0267">Excision nuclease</keyword>
<dbReference type="RefSeq" id="WP_345415717.1">
    <property type="nucleotide sequence ID" value="NZ_AP031496.1"/>
</dbReference>
<accession>A0AAV3TWE8</accession>
<keyword evidence="18" id="KW-1185">Reference proteome</keyword>
<dbReference type="Gene3D" id="1.10.150.20">
    <property type="entry name" value="5' to 3' exonuclease, C-terminal subdomain"/>
    <property type="match status" value="1"/>
</dbReference>
<comment type="subcellular location">
    <subcellularLocation>
        <location evidence="1 13">Cytoplasm</location>
    </subcellularLocation>
</comment>
<dbReference type="Pfam" id="PF14520">
    <property type="entry name" value="HHH_5"/>
    <property type="match status" value="1"/>
</dbReference>
<dbReference type="Proteomes" id="UP001409585">
    <property type="component" value="Unassembled WGS sequence"/>
</dbReference>
<keyword evidence="7 13" id="KW-0742">SOS response</keyword>
<dbReference type="SUPFAM" id="SSF46600">
    <property type="entry name" value="C-terminal UvrC-binding domain of UvrB"/>
    <property type="match status" value="1"/>
</dbReference>
<dbReference type="SMART" id="SM00465">
    <property type="entry name" value="GIYc"/>
    <property type="match status" value="1"/>
</dbReference>
<dbReference type="GO" id="GO:0009432">
    <property type="term" value="P:SOS response"/>
    <property type="evidence" value="ECO:0007669"/>
    <property type="project" value="UniProtKB-UniRule"/>
</dbReference>
<dbReference type="NCBIfam" id="NF001824">
    <property type="entry name" value="PRK00558.1-5"/>
    <property type="match status" value="1"/>
</dbReference>
<dbReference type="FunFam" id="3.40.1440.10:FF:000001">
    <property type="entry name" value="UvrABC system protein C"/>
    <property type="match status" value="1"/>
</dbReference>